<dbReference type="Proteomes" id="UP000294887">
    <property type="component" value="Unassembled WGS sequence"/>
</dbReference>
<sequence length="82" mass="8924">MSIKVLYFASLREEIGRGGDVVDISTDQSSHSLSVEQLWVNSTGQTHFPDNLLVAVNQEYTNPQALLNDGDEVAFFPPVTGG</sequence>
<accession>A0A4R1ESE6</accession>
<dbReference type="InterPro" id="IPR012675">
    <property type="entry name" value="Beta-grasp_dom_sf"/>
</dbReference>
<reference evidence="4 5" key="1">
    <citation type="submission" date="2019-03" db="EMBL/GenBank/DDBJ databases">
        <title>Genomic Encyclopedia of Type Strains, Phase IV (KMG-IV): sequencing the most valuable type-strain genomes for metagenomic binning, comparative biology and taxonomic classification.</title>
        <authorList>
            <person name="Goeker M."/>
        </authorList>
    </citation>
    <scope>NUCLEOTIDE SEQUENCE [LARGE SCALE GENOMIC DNA]</scope>
    <source>
        <strain evidence="4 5">DSM 24830</strain>
    </source>
</reference>
<dbReference type="EMBL" id="SMFQ01000005">
    <property type="protein sequence ID" value="TCJ82832.1"/>
    <property type="molecule type" value="Genomic_DNA"/>
</dbReference>
<evidence type="ECO:0000256" key="3">
    <source>
        <dbReference type="ARBA" id="ARBA00024247"/>
    </source>
</evidence>
<dbReference type="GO" id="GO:0006777">
    <property type="term" value="P:Mo-molybdopterin cofactor biosynthetic process"/>
    <property type="evidence" value="ECO:0007669"/>
    <property type="project" value="InterPro"/>
</dbReference>
<name>A0A4R1ESE6_9GAMM</name>
<dbReference type="Gene3D" id="3.10.20.30">
    <property type="match status" value="1"/>
</dbReference>
<dbReference type="GO" id="GO:1990133">
    <property type="term" value="C:molybdopterin adenylyltransferase complex"/>
    <property type="evidence" value="ECO:0007669"/>
    <property type="project" value="TreeGrafter"/>
</dbReference>
<dbReference type="InterPro" id="IPR003749">
    <property type="entry name" value="ThiS/MoaD-like"/>
</dbReference>
<organism evidence="4 5">
    <name type="scientific">Cocleimonas flava</name>
    <dbReference type="NCBI Taxonomy" id="634765"/>
    <lineage>
        <taxon>Bacteria</taxon>
        <taxon>Pseudomonadati</taxon>
        <taxon>Pseudomonadota</taxon>
        <taxon>Gammaproteobacteria</taxon>
        <taxon>Thiotrichales</taxon>
        <taxon>Thiotrichaceae</taxon>
        <taxon>Cocleimonas</taxon>
    </lineage>
</organism>
<dbReference type="NCBIfam" id="TIGR01682">
    <property type="entry name" value="moaD"/>
    <property type="match status" value="1"/>
</dbReference>
<evidence type="ECO:0000313" key="4">
    <source>
        <dbReference type="EMBL" id="TCJ82832.1"/>
    </source>
</evidence>
<dbReference type="AlphaFoldDB" id="A0A4R1ESE6"/>
<gene>
    <name evidence="4" type="ORF">EV695_3569</name>
</gene>
<comment type="caution">
    <text evidence="4">The sequence shown here is derived from an EMBL/GenBank/DDBJ whole genome shotgun (WGS) entry which is preliminary data.</text>
</comment>
<evidence type="ECO:0000256" key="1">
    <source>
        <dbReference type="ARBA" id="ARBA00022741"/>
    </source>
</evidence>
<comment type="similarity">
    <text evidence="2">Belongs to the MoaD family.</text>
</comment>
<dbReference type="CDD" id="cd00754">
    <property type="entry name" value="Ubl_MoaD"/>
    <property type="match status" value="1"/>
</dbReference>
<dbReference type="OrthoDB" id="9801945at2"/>
<proteinExistence type="inferred from homology"/>
<dbReference type="GO" id="GO:0000166">
    <property type="term" value="F:nucleotide binding"/>
    <property type="evidence" value="ECO:0007669"/>
    <property type="project" value="UniProtKB-KW"/>
</dbReference>
<evidence type="ECO:0000256" key="2">
    <source>
        <dbReference type="ARBA" id="ARBA00024200"/>
    </source>
</evidence>
<dbReference type="PANTHER" id="PTHR33359">
    <property type="entry name" value="MOLYBDOPTERIN SYNTHASE SULFUR CARRIER SUBUNIT"/>
    <property type="match status" value="1"/>
</dbReference>
<keyword evidence="5" id="KW-1185">Reference proteome</keyword>
<dbReference type="UniPathway" id="UPA00344"/>
<dbReference type="SUPFAM" id="SSF54285">
    <property type="entry name" value="MoaD/ThiS"/>
    <property type="match status" value="1"/>
</dbReference>
<dbReference type="InterPro" id="IPR044672">
    <property type="entry name" value="MOCS2A"/>
</dbReference>
<protein>
    <recommendedName>
        <fullName evidence="3">Molybdopterin synthase sulfur carrier subunit</fullName>
    </recommendedName>
</protein>
<dbReference type="Pfam" id="PF02597">
    <property type="entry name" value="ThiS"/>
    <property type="match status" value="1"/>
</dbReference>
<evidence type="ECO:0000313" key="5">
    <source>
        <dbReference type="Proteomes" id="UP000294887"/>
    </source>
</evidence>
<dbReference type="PANTHER" id="PTHR33359:SF1">
    <property type="entry name" value="MOLYBDOPTERIN SYNTHASE SULFUR CARRIER SUBUNIT"/>
    <property type="match status" value="1"/>
</dbReference>
<keyword evidence="1" id="KW-0547">Nucleotide-binding</keyword>
<dbReference type="InterPro" id="IPR016155">
    <property type="entry name" value="Mopterin_synth/thiamin_S_b"/>
</dbReference>
<dbReference type="RefSeq" id="WP_131907332.1">
    <property type="nucleotide sequence ID" value="NZ_BAAAFU010000007.1"/>
</dbReference>